<feature type="repeat" description="ANK" evidence="3">
    <location>
        <begin position="85"/>
        <end position="117"/>
    </location>
</feature>
<dbReference type="Proteomes" id="UP000271974">
    <property type="component" value="Unassembled WGS sequence"/>
</dbReference>
<dbReference type="PROSITE" id="PS50297">
    <property type="entry name" value="ANK_REP_REGION"/>
    <property type="match status" value="2"/>
</dbReference>
<dbReference type="PANTHER" id="PTHR24198">
    <property type="entry name" value="ANKYRIN REPEAT AND PROTEIN KINASE DOMAIN-CONTAINING PROTEIN"/>
    <property type="match status" value="1"/>
</dbReference>
<evidence type="ECO:0000313" key="4">
    <source>
        <dbReference type="EMBL" id="RUS87625.1"/>
    </source>
</evidence>
<evidence type="ECO:0000313" key="5">
    <source>
        <dbReference type="Proteomes" id="UP000271974"/>
    </source>
</evidence>
<dbReference type="AlphaFoldDB" id="A0A3S1BSC3"/>
<name>A0A3S1BSC3_ELYCH</name>
<sequence length="473" mass="51757">MDNSNFSKAIRERDISKVKNLLASGQCSPNGDGCQKFPPIIECIMGGSPDKDDTVSCELVELLVQYGADLNVRSENNGFCDVEYTGITPAMSAALRGNLRCLRFLVEAGADLDATSEEGDTAFTIAVKEANVECVKFLAHHLPVSALNELDDYNMTALMWAASAPGDKPLQCMQQLIAAGAQLDVEGDDGDTALMVAVRAGNDPGVKLLLESGALVNTVTNYGESPLTCAINGAHCSIAVKLLRHGADPTKSRRHLSCVQEMVSCGYSSVVRALVMHGFPPLDMAFVTCRYPDTSIKFRRKFKCYLETTRVSPLAAALLFNRPNMARYFIANQFFTRFDIVRLCWDPELRQFLQDGSSSETLEILDFLATRPQPLFNLCQVVVTSILTRDLACQPSNKDHTEAGPNPWVYSPTFREKVADLELPHVLRTSLLRQTPCSSICCQAWGDIPLGDVERSPACRCDYCEGIGASGRD</sequence>
<protein>
    <submittedName>
        <fullName evidence="4">Uncharacterized protein</fullName>
    </submittedName>
</protein>
<keyword evidence="2 3" id="KW-0040">ANK repeat</keyword>
<dbReference type="SUPFAM" id="SSF48403">
    <property type="entry name" value="Ankyrin repeat"/>
    <property type="match status" value="2"/>
</dbReference>
<dbReference type="SMART" id="SM00248">
    <property type="entry name" value="ANK"/>
    <property type="match status" value="9"/>
</dbReference>
<dbReference type="InterPro" id="IPR002110">
    <property type="entry name" value="Ankyrin_rpt"/>
</dbReference>
<evidence type="ECO:0000256" key="2">
    <source>
        <dbReference type="ARBA" id="ARBA00023043"/>
    </source>
</evidence>
<dbReference type="Pfam" id="PF12796">
    <property type="entry name" value="Ank_2"/>
    <property type="match status" value="2"/>
</dbReference>
<dbReference type="EMBL" id="RQTK01000105">
    <property type="protein sequence ID" value="RUS87625.1"/>
    <property type="molecule type" value="Genomic_DNA"/>
</dbReference>
<evidence type="ECO:0000256" key="1">
    <source>
        <dbReference type="ARBA" id="ARBA00022737"/>
    </source>
</evidence>
<keyword evidence="5" id="KW-1185">Reference proteome</keyword>
<comment type="caution">
    <text evidence="4">The sequence shown here is derived from an EMBL/GenBank/DDBJ whole genome shotgun (WGS) entry which is preliminary data.</text>
</comment>
<keyword evidence="1" id="KW-0677">Repeat</keyword>
<proteinExistence type="predicted"/>
<accession>A0A3S1BSC3</accession>
<dbReference type="PANTHER" id="PTHR24198:SF165">
    <property type="entry name" value="ANKYRIN REPEAT-CONTAINING PROTEIN-RELATED"/>
    <property type="match status" value="1"/>
</dbReference>
<evidence type="ECO:0000256" key="3">
    <source>
        <dbReference type="PROSITE-ProRule" id="PRU00023"/>
    </source>
</evidence>
<feature type="repeat" description="ANK" evidence="3">
    <location>
        <begin position="189"/>
        <end position="221"/>
    </location>
</feature>
<gene>
    <name evidence="4" type="ORF">EGW08_004610</name>
</gene>
<reference evidence="4 5" key="1">
    <citation type="submission" date="2019-01" db="EMBL/GenBank/DDBJ databases">
        <title>A draft genome assembly of the solar-powered sea slug Elysia chlorotica.</title>
        <authorList>
            <person name="Cai H."/>
            <person name="Li Q."/>
            <person name="Fang X."/>
            <person name="Li J."/>
            <person name="Curtis N.E."/>
            <person name="Altenburger A."/>
            <person name="Shibata T."/>
            <person name="Feng M."/>
            <person name="Maeda T."/>
            <person name="Schwartz J.A."/>
            <person name="Shigenobu S."/>
            <person name="Lundholm N."/>
            <person name="Nishiyama T."/>
            <person name="Yang H."/>
            <person name="Hasebe M."/>
            <person name="Li S."/>
            <person name="Pierce S.K."/>
            <person name="Wang J."/>
        </authorList>
    </citation>
    <scope>NUCLEOTIDE SEQUENCE [LARGE SCALE GENOMIC DNA]</scope>
    <source>
        <strain evidence="4">EC2010</strain>
        <tissue evidence="4">Whole organism of an adult</tissue>
    </source>
</reference>
<dbReference type="Gene3D" id="1.25.40.20">
    <property type="entry name" value="Ankyrin repeat-containing domain"/>
    <property type="match status" value="2"/>
</dbReference>
<organism evidence="4 5">
    <name type="scientific">Elysia chlorotica</name>
    <name type="common">Eastern emerald elysia</name>
    <name type="synonym">Sea slug</name>
    <dbReference type="NCBI Taxonomy" id="188477"/>
    <lineage>
        <taxon>Eukaryota</taxon>
        <taxon>Metazoa</taxon>
        <taxon>Spiralia</taxon>
        <taxon>Lophotrochozoa</taxon>
        <taxon>Mollusca</taxon>
        <taxon>Gastropoda</taxon>
        <taxon>Heterobranchia</taxon>
        <taxon>Euthyneura</taxon>
        <taxon>Panpulmonata</taxon>
        <taxon>Sacoglossa</taxon>
        <taxon>Placobranchoidea</taxon>
        <taxon>Plakobranchidae</taxon>
        <taxon>Elysia</taxon>
    </lineage>
</organism>
<dbReference type="OrthoDB" id="6047142at2759"/>
<dbReference type="STRING" id="188477.A0A3S1BSC3"/>
<dbReference type="PROSITE" id="PS50088">
    <property type="entry name" value="ANK_REPEAT"/>
    <property type="match status" value="2"/>
</dbReference>
<dbReference type="InterPro" id="IPR036770">
    <property type="entry name" value="Ankyrin_rpt-contain_sf"/>
</dbReference>